<proteinExistence type="predicted"/>
<keyword evidence="12" id="KW-1185">Reference proteome</keyword>
<accession>A0A2Z7AT17</accession>
<dbReference type="InterPro" id="IPR013087">
    <property type="entry name" value="Znf_C2H2_type"/>
</dbReference>
<sequence length="159" mass="18425">MNSSKEVEQERSCIRVGRFYECVFCKRGFDTAQALGGHMNIHRRDKARNKPATPSKQDQEDYTGPRLYQQIPISRNDNIYSSYITAGTGTPTMPLYENPQQKRYGMHDFDHDRRKRTNQSINPGEWQVRLEFPPAIIGGSETNHEEEVLDLELRLGYDS</sequence>
<evidence type="ECO:0000313" key="11">
    <source>
        <dbReference type="EMBL" id="KZV22507.1"/>
    </source>
</evidence>
<dbReference type="InterPro" id="IPR036236">
    <property type="entry name" value="Znf_C2H2_sf"/>
</dbReference>
<keyword evidence="2" id="KW-0479">Metal-binding</keyword>
<dbReference type="InterPro" id="IPR052426">
    <property type="entry name" value="Plant_dev_regulator"/>
</dbReference>
<keyword evidence="6" id="KW-0804">Transcription</keyword>
<evidence type="ECO:0000256" key="7">
    <source>
        <dbReference type="ARBA" id="ARBA00023242"/>
    </source>
</evidence>
<feature type="domain" description="C2H2-type" evidence="10">
    <location>
        <begin position="20"/>
        <end position="47"/>
    </location>
</feature>
<keyword evidence="5" id="KW-0805">Transcription regulation</keyword>
<dbReference type="PANTHER" id="PTHR45801:SF117">
    <property type="entry name" value="OS07G0417400 PROTEIN"/>
    <property type="match status" value="1"/>
</dbReference>
<dbReference type="GO" id="GO:0008270">
    <property type="term" value="F:zinc ion binding"/>
    <property type="evidence" value="ECO:0007669"/>
    <property type="project" value="UniProtKB-KW"/>
</dbReference>
<dbReference type="Gene3D" id="3.30.160.60">
    <property type="entry name" value="Classic Zinc Finger"/>
    <property type="match status" value="1"/>
</dbReference>
<organism evidence="11 12">
    <name type="scientific">Dorcoceras hygrometricum</name>
    <dbReference type="NCBI Taxonomy" id="472368"/>
    <lineage>
        <taxon>Eukaryota</taxon>
        <taxon>Viridiplantae</taxon>
        <taxon>Streptophyta</taxon>
        <taxon>Embryophyta</taxon>
        <taxon>Tracheophyta</taxon>
        <taxon>Spermatophyta</taxon>
        <taxon>Magnoliopsida</taxon>
        <taxon>eudicotyledons</taxon>
        <taxon>Gunneridae</taxon>
        <taxon>Pentapetalae</taxon>
        <taxon>asterids</taxon>
        <taxon>lamiids</taxon>
        <taxon>Lamiales</taxon>
        <taxon>Gesneriaceae</taxon>
        <taxon>Didymocarpoideae</taxon>
        <taxon>Trichosporeae</taxon>
        <taxon>Loxocarpinae</taxon>
        <taxon>Dorcoceras</taxon>
    </lineage>
</organism>
<dbReference type="EMBL" id="KV014362">
    <property type="protein sequence ID" value="KZV22507.1"/>
    <property type="molecule type" value="Genomic_DNA"/>
</dbReference>
<evidence type="ECO:0000259" key="10">
    <source>
        <dbReference type="PROSITE" id="PS50157"/>
    </source>
</evidence>
<evidence type="ECO:0000256" key="9">
    <source>
        <dbReference type="SAM" id="MobiDB-lite"/>
    </source>
</evidence>
<dbReference type="SUPFAM" id="SSF57667">
    <property type="entry name" value="beta-beta-alpha zinc fingers"/>
    <property type="match status" value="1"/>
</dbReference>
<dbReference type="GO" id="GO:0005634">
    <property type="term" value="C:nucleus"/>
    <property type="evidence" value="ECO:0007669"/>
    <property type="project" value="UniProtKB-SubCell"/>
</dbReference>
<keyword evidence="4" id="KW-0862">Zinc</keyword>
<keyword evidence="3 8" id="KW-0863">Zinc-finger</keyword>
<dbReference type="AlphaFoldDB" id="A0A2Z7AT17"/>
<evidence type="ECO:0000256" key="3">
    <source>
        <dbReference type="ARBA" id="ARBA00022771"/>
    </source>
</evidence>
<comment type="subcellular location">
    <subcellularLocation>
        <location evidence="1">Nucleus</location>
    </subcellularLocation>
</comment>
<evidence type="ECO:0000256" key="8">
    <source>
        <dbReference type="PROSITE-ProRule" id="PRU00042"/>
    </source>
</evidence>
<gene>
    <name evidence="11" type="ORF">F511_09029</name>
</gene>
<evidence type="ECO:0000256" key="2">
    <source>
        <dbReference type="ARBA" id="ARBA00022723"/>
    </source>
</evidence>
<evidence type="ECO:0000256" key="1">
    <source>
        <dbReference type="ARBA" id="ARBA00004123"/>
    </source>
</evidence>
<feature type="compositionally biased region" description="Basic residues" evidence="9">
    <location>
        <begin position="40"/>
        <end position="49"/>
    </location>
</feature>
<reference evidence="11 12" key="1">
    <citation type="journal article" date="2015" name="Proc. Natl. Acad. Sci. U.S.A.">
        <title>The resurrection genome of Boea hygrometrica: A blueprint for survival of dehydration.</title>
        <authorList>
            <person name="Xiao L."/>
            <person name="Yang G."/>
            <person name="Zhang L."/>
            <person name="Yang X."/>
            <person name="Zhao S."/>
            <person name="Ji Z."/>
            <person name="Zhou Q."/>
            <person name="Hu M."/>
            <person name="Wang Y."/>
            <person name="Chen M."/>
            <person name="Xu Y."/>
            <person name="Jin H."/>
            <person name="Xiao X."/>
            <person name="Hu G."/>
            <person name="Bao F."/>
            <person name="Hu Y."/>
            <person name="Wan P."/>
            <person name="Li L."/>
            <person name="Deng X."/>
            <person name="Kuang T."/>
            <person name="Xiang C."/>
            <person name="Zhu J.K."/>
            <person name="Oliver M.J."/>
            <person name="He Y."/>
        </authorList>
    </citation>
    <scope>NUCLEOTIDE SEQUENCE [LARGE SCALE GENOMIC DNA]</scope>
    <source>
        <strain evidence="12">cv. XS01</strain>
    </source>
</reference>
<dbReference type="PROSITE" id="PS00028">
    <property type="entry name" value="ZINC_FINGER_C2H2_1"/>
    <property type="match status" value="1"/>
</dbReference>
<evidence type="ECO:0000256" key="5">
    <source>
        <dbReference type="ARBA" id="ARBA00023015"/>
    </source>
</evidence>
<dbReference type="OrthoDB" id="780709at2759"/>
<dbReference type="PANTHER" id="PTHR45801">
    <property type="entry name" value="OS07G0101800 PROTEIN"/>
    <property type="match status" value="1"/>
</dbReference>
<evidence type="ECO:0000256" key="4">
    <source>
        <dbReference type="ARBA" id="ARBA00022833"/>
    </source>
</evidence>
<dbReference type="PROSITE" id="PS50157">
    <property type="entry name" value="ZINC_FINGER_C2H2_2"/>
    <property type="match status" value="1"/>
</dbReference>
<keyword evidence="7" id="KW-0539">Nucleus</keyword>
<feature type="region of interest" description="Disordered" evidence="9">
    <location>
        <begin position="40"/>
        <end position="66"/>
    </location>
</feature>
<evidence type="ECO:0000256" key="6">
    <source>
        <dbReference type="ARBA" id="ARBA00023163"/>
    </source>
</evidence>
<dbReference type="Proteomes" id="UP000250235">
    <property type="component" value="Unassembled WGS sequence"/>
</dbReference>
<protein>
    <submittedName>
        <fullName evidence="11">Transcriptional regulator SUPERMAN-like</fullName>
    </submittedName>
</protein>
<evidence type="ECO:0000313" key="12">
    <source>
        <dbReference type="Proteomes" id="UP000250235"/>
    </source>
</evidence>
<name>A0A2Z7AT17_9LAMI</name>